<reference evidence="2" key="1">
    <citation type="journal article" date="2019" name="Int. J. Syst. Evol. Microbiol.">
        <title>The Global Catalogue of Microorganisms (GCM) 10K type strain sequencing project: providing services to taxonomists for standard genome sequencing and annotation.</title>
        <authorList>
            <consortium name="The Broad Institute Genomics Platform"/>
            <consortium name="The Broad Institute Genome Sequencing Center for Infectious Disease"/>
            <person name="Wu L."/>
            <person name="Ma J."/>
        </authorList>
    </citation>
    <scope>NUCLEOTIDE SEQUENCE [LARGE SCALE GENOMIC DNA]</scope>
    <source>
        <strain evidence="2">JCM 18514</strain>
    </source>
</reference>
<organism evidence="1 2">
    <name type="scientific">Arthrobacter gyeryongensis</name>
    <dbReference type="NCBI Taxonomy" id="1650592"/>
    <lineage>
        <taxon>Bacteria</taxon>
        <taxon>Bacillati</taxon>
        <taxon>Actinomycetota</taxon>
        <taxon>Actinomycetes</taxon>
        <taxon>Micrococcales</taxon>
        <taxon>Micrococcaceae</taxon>
        <taxon>Arthrobacter</taxon>
    </lineage>
</organism>
<keyword evidence="2" id="KW-1185">Reference proteome</keyword>
<sequence>MKWSAPLVSRSRWSDIGMAACLRRSSKGPLCLAGGSAATAGADAADPLLIALPLASGLGTWGWLVLIDLG</sequence>
<comment type="caution">
    <text evidence="1">The sequence shown here is derived from an EMBL/GenBank/DDBJ whole genome shotgun (WGS) entry which is preliminary data.</text>
</comment>
<protein>
    <submittedName>
        <fullName evidence="1">Uncharacterized protein</fullName>
    </submittedName>
</protein>
<evidence type="ECO:0000313" key="1">
    <source>
        <dbReference type="EMBL" id="GAA5193735.1"/>
    </source>
</evidence>
<dbReference type="EMBL" id="BAABKK010000011">
    <property type="protein sequence ID" value="GAA5193735.1"/>
    <property type="molecule type" value="Genomic_DNA"/>
</dbReference>
<name>A0ABP9SDA8_9MICC</name>
<gene>
    <name evidence="1" type="ORF">GCM10023346_19430</name>
</gene>
<accession>A0ABP9SDA8</accession>
<proteinExistence type="predicted"/>
<evidence type="ECO:0000313" key="2">
    <source>
        <dbReference type="Proteomes" id="UP001500200"/>
    </source>
</evidence>
<dbReference type="Proteomes" id="UP001500200">
    <property type="component" value="Unassembled WGS sequence"/>
</dbReference>